<dbReference type="Gene3D" id="3.40.50.300">
    <property type="entry name" value="P-loop containing nucleotide triphosphate hydrolases"/>
    <property type="match status" value="1"/>
</dbReference>
<evidence type="ECO:0000313" key="1">
    <source>
        <dbReference type="EMBL" id="QHT61218.1"/>
    </source>
</evidence>
<proteinExistence type="predicted"/>
<dbReference type="InterPro" id="IPR027417">
    <property type="entry name" value="P-loop_NTPase"/>
</dbReference>
<reference evidence="1 2" key="1">
    <citation type="submission" date="2020-01" db="EMBL/GenBank/DDBJ databases">
        <title>Paenibacillus sp. nov., isolated from tomato rhizosphere.</title>
        <authorList>
            <person name="Weon H.-Y."/>
            <person name="Lee S.A."/>
        </authorList>
    </citation>
    <scope>NUCLEOTIDE SEQUENCE [LARGE SCALE GENOMIC DNA]</scope>
    <source>
        <strain evidence="1 2">12200R-189</strain>
    </source>
</reference>
<protein>
    <submittedName>
        <fullName evidence="1">AAA family ATPase</fullName>
    </submittedName>
</protein>
<gene>
    <name evidence="1" type="ORF">GXP70_15475</name>
</gene>
<name>A0A6C0FVN7_9BACL</name>
<dbReference type="AlphaFoldDB" id="A0A6C0FVN7"/>
<accession>A0A6C0FVN7</accession>
<dbReference type="RefSeq" id="WP_162357657.1">
    <property type="nucleotide sequence ID" value="NZ_CP048209.1"/>
</dbReference>
<evidence type="ECO:0000313" key="2">
    <source>
        <dbReference type="Proteomes" id="UP000476064"/>
    </source>
</evidence>
<keyword evidence="2" id="KW-1185">Reference proteome</keyword>
<organism evidence="1 2">
    <name type="scientific">Paenibacillus lycopersici</name>
    <dbReference type="NCBI Taxonomy" id="2704462"/>
    <lineage>
        <taxon>Bacteria</taxon>
        <taxon>Bacillati</taxon>
        <taxon>Bacillota</taxon>
        <taxon>Bacilli</taxon>
        <taxon>Bacillales</taxon>
        <taxon>Paenibacillaceae</taxon>
        <taxon>Paenibacillus</taxon>
    </lineage>
</organism>
<dbReference type="Pfam" id="PF13671">
    <property type="entry name" value="AAA_33"/>
    <property type="match status" value="1"/>
</dbReference>
<dbReference type="EMBL" id="CP048209">
    <property type="protein sequence ID" value="QHT61218.1"/>
    <property type="molecule type" value="Genomic_DNA"/>
</dbReference>
<dbReference type="KEGG" id="plyc:GXP70_15475"/>
<sequence>MLKPYLIIVTGRPGSGKTTFSKVLGNEIWMPVISRDQIKEGYVHTFARRHSELPEESNLRATEIFFDTLMGLIANQVSVIAEAAFQHRIWSTRLEPFMGKAQVKLCLCKVDGKVALDRFVRRGLDNPLREYFHGDKGIDMARKGMAPCVSPYEEPRLDVPTFAIDTSGEYSPSIKELSRKIFGSSCDLH</sequence>
<dbReference type="SUPFAM" id="SSF52540">
    <property type="entry name" value="P-loop containing nucleoside triphosphate hydrolases"/>
    <property type="match status" value="1"/>
</dbReference>
<dbReference type="Proteomes" id="UP000476064">
    <property type="component" value="Chromosome"/>
</dbReference>